<reference evidence="3" key="2">
    <citation type="submission" date="2015-01" db="EMBL/GenBank/DDBJ databases">
        <title>Evolutionary Origins and Diversification of the Mycorrhizal Mutualists.</title>
        <authorList>
            <consortium name="DOE Joint Genome Institute"/>
            <consortium name="Mycorrhizal Genomics Consortium"/>
            <person name="Kohler A."/>
            <person name="Kuo A."/>
            <person name="Nagy L.G."/>
            <person name="Floudas D."/>
            <person name="Copeland A."/>
            <person name="Barry K.W."/>
            <person name="Cichocki N."/>
            <person name="Veneault-Fourrey C."/>
            <person name="LaButti K."/>
            <person name="Lindquist E.A."/>
            <person name="Lipzen A."/>
            <person name="Lundell T."/>
            <person name="Morin E."/>
            <person name="Murat C."/>
            <person name="Riley R."/>
            <person name="Ohm R."/>
            <person name="Sun H."/>
            <person name="Tunlid A."/>
            <person name="Henrissat B."/>
            <person name="Grigoriev I.V."/>
            <person name="Hibbett D.S."/>
            <person name="Martin F."/>
        </authorList>
    </citation>
    <scope>NUCLEOTIDE SEQUENCE [LARGE SCALE GENOMIC DNA]</scope>
    <source>
        <strain evidence="3">h7</strain>
    </source>
</reference>
<evidence type="ECO:0000313" key="2">
    <source>
        <dbReference type="EMBL" id="KIM36800.1"/>
    </source>
</evidence>
<keyword evidence="3" id="KW-1185">Reference proteome</keyword>
<accession>A0A0C3BJ94</accession>
<evidence type="ECO:0000313" key="3">
    <source>
        <dbReference type="Proteomes" id="UP000053424"/>
    </source>
</evidence>
<protein>
    <submittedName>
        <fullName evidence="2">Uncharacterized protein</fullName>
    </submittedName>
</protein>
<name>A0A0C3BJ94_HEBCY</name>
<organism evidence="2 3">
    <name type="scientific">Hebeloma cylindrosporum</name>
    <dbReference type="NCBI Taxonomy" id="76867"/>
    <lineage>
        <taxon>Eukaryota</taxon>
        <taxon>Fungi</taxon>
        <taxon>Dikarya</taxon>
        <taxon>Basidiomycota</taxon>
        <taxon>Agaricomycotina</taxon>
        <taxon>Agaricomycetes</taxon>
        <taxon>Agaricomycetidae</taxon>
        <taxon>Agaricales</taxon>
        <taxon>Agaricineae</taxon>
        <taxon>Hymenogastraceae</taxon>
        <taxon>Hebeloma</taxon>
    </lineage>
</organism>
<dbReference type="AlphaFoldDB" id="A0A0C3BJ94"/>
<reference evidence="2 3" key="1">
    <citation type="submission" date="2014-04" db="EMBL/GenBank/DDBJ databases">
        <authorList>
            <consortium name="DOE Joint Genome Institute"/>
            <person name="Kuo A."/>
            <person name="Gay G."/>
            <person name="Dore J."/>
            <person name="Kohler A."/>
            <person name="Nagy L.G."/>
            <person name="Floudas D."/>
            <person name="Copeland A."/>
            <person name="Barry K.W."/>
            <person name="Cichocki N."/>
            <person name="Veneault-Fourrey C."/>
            <person name="LaButti K."/>
            <person name="Lindquist E.A."/>
            <person name="Lipzen A."/>
            <person name="Lundell T."/>
            <person name="Morin E."/>
            <person name="Murat C."/>
            <person name="Sun H."/>
            <person name="Tunlid A."/>
            <person name="Henrissat B."/>
            <person name="Grigoriev I.V."/>
            <person name="Hibbett D.S."/>
            <person name="Martin F."/>
            <person name="Nordberg H.P."/>
            <person name="Cantor M.N."/>
            <person name="Hua S.X."/>
        </authorList>
    </citation>
    <scope>NUCLEOTIDE SEQUENCE [LARGE SCALE GENOMIC DNA]</scope>
    <source>
        <strain evidence="3">h7</strain>
    </source>
</reference>
<sequence>MGALSSAQIAGRDAGSFPENPDSTSIVRGSKVFIGFGLAGGRSTLSRTHIIVNHIPR</sequence>
<proteinExistence type="predicted"/>
<evidence type="ECO:0000256" key="1">
    <source>
        <dbReference type="SAM" id="MobiDB-lite"/>
    </source>
</evidence>
<dbReference type="Proteomes" id="UP000053424">
    <property type="component" value="Unassembled WGS sequence"/>
</dbReference>
<dbReference type="HOGENOM" id="CLU_2996714_0_0_1"/>
<dbReference type="EMBL" id="KN831802">
    <property type="protein sequence ID" value="KIM36800.1"/>
    <property type="molecule type" value="Genomic_DNA"/>
</dbReference>
<feature type="region of interest" description="Disordered" evidence="1">
    <location>
        <begin position="1"/>
        <end position="24"/>
    </location>
</feature>
<gene>
    <name evidence="2" type="ORF">M413DRAFT_448929</name>
</gene>